<comment type="subunit">
    <text evidence="12 13">Component of the ubiquinol-cytochrome c oxidoreductase (cytochrome b-c1 complex, complex III, CIII), a multisubunit enzyme composed of 11 subunits. The complex is composed of 3 respiratory subunits cytochrome b, cytochrome c1 and Rieske protein UQCRFS1, 2 core protein subunits UQCRC1/QCR1 and UQCRC2/QCR2, and 6 low-molecular weight protein subunits UQCRH/QCR6, UQCRB/QCR7, UQCRQ/QCR8, UQCR10/QCR9, UQCR11/QCR10 and subunit 9, the cleavage product of Rieske protein UQCRFS1. The complex exists as an obligatory dimer and forms supercomplexes (SCs) in the inner mitochondrial membrane with NADH-ubiquinone oxidoreductase (complex I, CI) and cytochrome c oxidase (complex IV, CIV), resulting in different assemblies (supercomplex SCI(1)III(2)IV(1) and megacomplex MCI(2)III(2)IV(2)). Interacts with UQCC6.</text>
</comment>
<dbReference type="SUPFAM" id="SSF81508">
    <property type="entry name" value="Ubiquinone-binding protein QP-C of cytochrome bc1 complex (Ubiquinol-cytochrome c reductase)"/>
    <property type="match status" value="1"/>
</dbReference>
<keyword evidence="6" id="KW-0812">Transmembrane</keyword>
<dbReference type="InterPro" id="IPR036642">
    <property type="entry name" value="Cyt_bc1_su8_sf"/>
</dbReference>
<reference evidence="15" key="1">
    <citation type="submission" date="2025-08" db="UniProtKB">
        <authorList>
            <consortium name="RefSeq"/>
        </authorList>
    </citation>
    <scope>IDENTIFICATION</scope>
</reference>
<comment type="subcellular location">
    <subcellularLocation>
        <location evidence="1 13">Mitochondrion inner membrane</location>
        <topology evidence="1 13">Single-pass membrane protein</topology>
    </subcellularLocation>
</comment>
<evidence type="ECO:0000313" key="14">
    <source>
        <dbReference type="Proteomes" id="UP000694920"/>
    </source>
</evidence>
<evidence type="ECO:0000313" key="15">
    <source>
        <dbReference type="RefSeq" id="XP_015598927.1"/>
    </source>
</evidence>
<evidence type="ECO:0000256" key="9">
    <source>
        <dbReference type="ARBA" id="ARBA00022989"/>
    </source>
</evidence>
<dbReference type="RefSeq" id="XP_015598927.1">
    <property type="nucleotide sequence ID" value="XM_015743441.2"/>
</dbReference>
<dbReference type="GeneID" id="107269519"/>
<dbReference type="FunFam" id="1.20.5.210:FF:000001">
    <property type="entry name" value="Cytochrome b-c1 complex subunit 8"/>
    <property type="match status" value="1"/>
</dbReference>
<dbReference type="PANTHER" id="PTHR12119:SF2">
    <property type="entry name" value="CYTOCHROME B-C1 COMPLEX SUBUNIT 8"/>
    <property type="match status" value="1"/>
</dbReference>
<evidence type="ECO:0000256" key="12">
    <source>
        <dbReference type="ARBA" id="ARBA00047105"/>
    </source>
</evidence>
<keyword evidence="7 13" id="KW-0999">Mitochondrion inner membrane</keyword>
<name>A0AAJ7C1F2_CEPCN</name>
<dbReference type="GO" id="GO:0006122">
    <property type="term" value="P:mitochondrial electron transport, ubiquinol to cytochrome c"/>
    <property type="evidence" value="ECO:0007669"/>
    <property type="project" value="UniProtKB-UniRule"/>
</dbReference>
<evidence type="ECO:0000256" key="11">
    <source>
        <dbReference type="ARBA" id="ARBA00023136"/>
    </source>
</evidence>
<comment type="similarity">
    <text evidence="2 13">Belongs to the UQCRQ/QCR8 family.</text>
</comment>
<comment type="function">
    <text evidence="13">Component of the ubiquinol-cytochrome c oxidoreductase, a multisubunit transmembrane complex that is part of the mitochondrial electron transport chain which drives oxidative phosphorylation. The complex plays an important role in the uptake of multiple carbon sources present in different host niches.</text>
</comment>
<evidence type="ECO:0000256" key="3">
    <source>
        <dbReference type="ARBA" id="ARBA00016324"/>
    </source>
</evidence>
<dbReference type="KEGG" id="ccin:107269519"/>
<dbReference type="GO" id="GO:0005743">
    <property type="term" value="C:mitochondrial inner membrane"/>
    <property type="evidence" value="ECO:0007669"/>
    <property type="project" value="UniProtKB-SubCell"/>
</dbReference>
<evidence type="ECO:0000256" key="7">
    <source>
        <dbReference type="ARBA" id="ARBA00022792"/>
    </source>
</evidence>
<evidence type="ECO:0000256" key="10">
    <source>
        <dbReference type="ARBA" id="ARBA00023128"/>
    </source>
</evidence>
<dbReference type="CTD" id="39950"/>
<evidence type="ECO:0000256" key="8">
    <source>
        <dbReference type="ARBA" id="ARBA00022982"/>
    </source>
</evidence>
<dbReference type="PANTHER" id="PTHR12119">
    <property type="entry name" value="UBIQUINOL-CYTOCHROME C REDUCTASE COMPLEX UBIQUINONE-BINDING PROTEIN QP-C"/>
    <property type="match status" value="1"/>
</dbReference>
<evidence type="ECO:0000256" key="6">
    <source>
        <dbReference type="ARBA" id="ARBA00022692"/>
    </source>
</evidence>
<sequence>MGKHFGELAKISGIVTFRLSPHEQKAFAGMISHGIPNMFRRFSENVFRVTPPFIVSYLWYDWAKKDHEKQTRKNPKNYENDV</sequence>
<evidence type="ECO:0000256" key="4">
    <source>
        <dbReference type="ARBA" id="ARBA00022448"/>
    </source>
</evidence>
<evidence type="ECO:0000256" key="1">
    <source>
        <dbReference type="ARBA" id="ARBA00004434"/>
    </source>
</evidence>
<dbReference type="Gene3D" id="1.20.5.210">
    <property type="entry name" value="Cytochrome b-c1 complex subunit 8"/>
    <property type="match status" value="1"/>
</dbReference>
<dbReference type="Pfam" id="PF02939">
    <property type="entry name" value="UcrQ"/>
    <property type="match status" value="1"/>
</dbReference>
<evidence type="ECO:0000256" key="13">
    <source>
        <dbReference type="RuleBase" id="RU368118"/>
    </source>
</evidence>
<keyword evidence="4 13" id="KW-0813">Transport</keyword>
<keyword evidence="5 13" id="KW-0679">Respiratory chain</keyword>
<evidence type="ECO:0000256" key="5">
    <source>
        <dbReference type="ARBA" id="ARBA00022660"/>
    </source>
</evidence>
<keyword evidence="10 13" id="KW-0496">Mitochondrion</keyword>
<protein>
    <recommendedName>
        <fullName evidence="3 13">Cytochrome b-c1 complex subunit 8</fullName>
    </recommendedName>
    <alternativeName>
        <fullName evidence="13">Complex III subunit 8</fullName>
    </alternativeName>
</protein>
<organism evidence="14 15">
    <name type="scientific">Cephus cinctus</name>
    <name type="common">Wheat stem sawfly</name>
    <dbReference type="NCBI Taxonomy" id="211228"/>
    <lineage>
        <taxon>Eukaryota</taxon>
        <taxon>Metazoa</taxon>
        <taxon>Ecdysozoa</taxon>
        <taxon>Arthropoda</taxon>
        <taxon>Hexapoda</taxon>
        <taxon>Insecta</taxon>
        <taxon>Pterygota</taxon>
        <taxon>Neoptera</taxon>
        <taxon>Endopterygota</taxon>
        <taxon>Hymenoptera</taxon>
        <taxon>Cephoidea</taxon>
        <taxon>Cephidae</taxon>
        <taxon>Cephus</taxon>
    </lineage>
</organism>
<dbReference type="Proteomes" id="UP000694920">
    <property type="component" value="Unplaced"/>
</dbReference>
<accession>A0AAJ7C1F2</accession>
<proteinExistence type="inferred from homology"/>
<dbReference type="AlphaFoldDB" id="A0AAJ7C1F2"/>
<keyword evidence="14" id="KW-1185">Reference proteome</keyword>
<evidence type="ECO:0000256" key="2">
    <source>
        <dbReference type="ARBA" id="ARBA00007668"/>
    </source>
</evidence>
<keyword evidence="11" id="KW-0472">Membrane</keyword>
<keyword evidence="8 13" id="KW-0249">Electron transport</keyword>
<gene>
    <name evidence="15" type="primary">LOC107269519</name>
</gene>
<dbReference type="GO" id="GO:0045275">
    <property type="term" value="C:respiratory chain complex III"/>
    <property type="evidence" value="ECO:0007669"/>
    <property type="project" value="UniProtKB-UniRule"/>
</dbReference>
<keyword evidence="9" id="KW-1133">Transmembrane helix</keyword>
<dbReference type="InterPro" id="IPR004205">
    <property type="entry name" value="Cyt_bc1_su8"/>
</dbReference>